<dbReference type="AlphaFoldDB" id="A0A5B8R098"/>
<reference evidence="1" key="1">
    <citation type="journal article" date="2019" name="Ecotoxicol. Environ. Saf.">
        <title>Microbial characterization of heavy metal resistant bacterial strains isolated from an electroplating wastewater treatment plant.</title>
        <authorList>
            <person name="Cai X."/>
            <person name="Zheng X."/>
            <person name="Zhang D."/>
            <person name="Iqbal W."/>
            <person name="Liu C."/>
            <person name="Yang B."/>
            <person name="Zhao X."/>
            <person name="Lu X."/>
            <person name="Mao Y."/>
        </authorList>
    </citation>
    <scope>NUCLEOTIDE SEQUENCE [LARGE SCALE GENOMIC DNA]</scope>
    <source>
        <strain evidence="1">Ni1-3</strain>
    </source>
</reference>
<dbReference type="EMBL" id="CP031775">
    <property type="protein sequence ID" value="QDZ91727.1"/>
    <property type="molecule type" value="Genomic_DNA"/>
</dbReference>
<evidence type="ECO:0000313" key="1">
    <source>
        <dbReference type="EMBL" id="QDZ91727.1"/>
    </source>
</evidence>
<gene>
    <name evidence="1" type="ORF">D0436_15360</name>
</gene>
<accession>A0A5B8R098</accession>
<sequence>MTMNLVFFLTIILTVFGQTSQEIVSNITIFYWVKLVKILGYNDDGEPMVKKVYFSLTTT</sequence>
<organism evidence="1">
    <name type="scientific">Shewanella decolorationis</name>
    <dbReference type="NCBI Taxonomy" id="256839"/>
    <lineage>
        <taxon>Bacteria</taxon>
        <taxon>Pseudomonadati</taxon>
        <taxon>Pseudomonadota</taxon>
        <taxon>Gammaproteobacteria</taxon>
        <taxon>Alteromonadales</taxon>
        <taxon>Shewanellaceae</taxon>
        <taxon>Shewanella</taxon>
    </lineage>
</organism>
<proteinExistence type="predicted"/>
<protein>
    <submittedName>
        <fullName evidence="1">Uncharacterized protein</fullName>
    </submittedName>
</protein>
<name>A0A5B8R098_9GAMM</name>